<evidence type="ECO:0000256" key="1">
    <source>
        <dbReference type="ARBA" id="ARBA00022729"/>
    </source>
</evidence>
<evidence type="ECO:0000313" key="3">
    <source>
        <dbReference type="EMBL" id="TPF74078.1"/>
    </source>
</evidence>
<dbReference type="InterPro" id="IPR004682">
    <property type="entry name" value="TRAP_DctP"/>
</dbReference>
<comment type="caution">
    <text evidence="3">The sequence shown here is derived from an EMBL/GenBank/DDBJ whole genome shotgun (WGS) entry which is preliminary data.</text>
</comment>
<accession>A0A502BKW5</accession>
<protein>
    <submittedName>
        <fullName evidence="3">DctP family TRAP transporter solute-binding subunit</fullName>
    </submittedName>
</protein>
<dbReference type="InterPro" id="IPR018389">
    <property type="entry name" value="DctP_fam"/>
</dbReference>
<sequence>MHKILRAAIAASVISLLPVVASAQTVNLRVAHALAPTEPINQAVEAFAKAVNERSEGRLNITVFPSEQLGINREVYEQVRHGAPIIQVADPGFMSDYVPDFGVMNGPYLLNAPEDFQKILDSKWYDQLTGRAAEAGFRPLSFNYFFGNRHMLGNKPFNKPADLAGVTMRISPNPIWIETFAALGARGTPLPWTEVYSALSQNVVEAVEAPLGSLVGSKLQEQRKTLSLTGHFTAFLGLVMSEKIFNSLDPELQQILQEESVKAGTFMTETTLANDQKLLEQLKSQGVTVVEDIDIASFRETTAKVYDAFPKWTPGVYTEIRTILD</sequence>
<dbReference type="Proteomes" id="UP000315388">
    <property type="component" value="Unassembled WGS sequence"/>
</dbReference>
<dbReference type="NCBIfam" id="NF037995">
    <property type="entry name" value="TRAP_S1"/>
    <property type="match status" value="1"/>
</dbReference>
<name>A0A502BKW5_9HYPH</name>
<dbReference type="PANTHER" id="PTHR33376">
    <property type="match status" value="1"/>
</dbReference>
<keyword evidence="1 2" id="KW-0732">Signal</keyword>
<evidence type="ECO:0000256" key="2">
    <source>
        <dbReference type="SAM" id="SignalP"/>
    </source>
</evidence>
<organism evidence="3 4">
    <name type="scientific">Brucella gallinifaecis</name>
    <dbReference type="NCBI Taxonomy" id="215590"/>
    <lineage>
        <taxon>Bacteria</taxon>
        <taxon>Pseudomonadati</taxon>
        <taxon>Pseudomonadota</taxon>
        <taxon>Alphaproteobacteria</taxon>
        <taxon>Hyphomicrobiales</taxon>
        <taxon>Brucellaceae</taxon>
        <taxon>Brucella/Ochrobactrum group</taxon>
        <taxon>Brucella</taxon>
    </lineage>
</organism>
<dbReference type="GO" id="GO:0030288">
    <property type="term" value="C:outer membrane-bounded periplasmic space"/>
    <property type="evidence" value="ECO:0007669"/>
    <property type="project" value="InterPro"/>
</dbReference>
<proteinExistence type="predicted"/>
<dbReference type="InterPro" id="IPR038404">
    <property type="entry name" value="TRAP_DctP_sf"/>
</dbReference>
<dbReference type="Pfam" id="PF03480">
    <property type="entry name" value="DctP"/>
    <property type="match status" value="1"/>
</dbReference>
<feature type="chain" id="PRO_5021403449" evidence="2">
    <location>
        <begin position="24"/>
        <end position="325"/>
    </location>
</feature>
<dbReference type="OrthoDB" id="9803763at2"/>
<dbReference type="NCBIfam" id="TIGR00787">
    <property type="entry name" value="dctP"/>
    <property type="match status" value="1"/>
</dbReference>
<keyword evidence="4" id="KW-1185">Reference proteome</keyword>
<dbReference type="EMBL" id="VEWJ01000017">
    <property type="protein sequence ID" value="TPF74078.1"/>
    <property type="molecule type" value="Genomic_DNA"/>
</dbReference>
<evidence type="ECO:0000313" key="4">
    <source>
        <dbReference type="Proteomes" id="UP000315388"/>
    </source>
</evidence>
<dbReference type="CDD" id="cd13669">
    <property type="entry name" value="PBP2_TRAP_TM0322_like"/>
    <property type="match status" value="1"/>
</dbReference>
<dbReference type="Gene3D" id="3.40.190.170">
    <property type="entry name" value="Bacterial extracellular solute-binding protein, family 7"/>
    <property type="match status" value="1"/>
</dbReference>
<reference evidence="3 4" key="1">
    <citation type="journal article" date="2003" name="Int. J. Syst. Evol. Microbiol.">
        <title>Towards a standardized format for the description of a novel species (of an established genus): Ochrobactrum gallinifaecis sp. nov.</title>
        <authorList>
            <person name="Kampfer P."/>
            <person name="Buczolits S."/>
            <person name="Albrecht A."/>
            <person name="Busse H.J."/>
            <person name="Stackebrandt E."/>
        </authorList>
    </citation>
    <scope>NUCLEOTIDE SEQUENCE [LARGE SCALE GENOMIC DNA]</scope>
    <source>
        <strain evidence="3 4">ISO 196</strain>
    </source>
</reference>
<gene>
    <name evidence="3" type="ORF">FHY56_16365</name>
</gene>
<dbReference type="PANTHER" id="PTHR33376:SF3">
    <property type="entry name" value="C4-DICARBOXYLATE-BINDING PROTEIN"/>
    <property type="match status" value="1"/>
</dbReference>
<dbReference type="RefSeq" id="WP_140906217.1">
    <property type="nucleotide sequence ID" value="NZ_JBHTMD010000043.1"/>
</dbReference>
<dbReference type="GO" id="GO:0055085">
    <property type="term" value="P:transmembrane transport"/>
    <property type="evidence" value="ECO:0007669"/>
    <property type="project" value="InterPro"/>
</dbReference>
<dbReference type="PIRSF" id="PIRSF006470">
    <property type="entry name" value="DctB"/>
    <property type="match status" value="1"/>
</dbReference>
<dbReference type="AlphaFoldDB" id="A0A502BKW5"/>
<feature type="signal peptide" evidence="2">
    <location>
        <begin position="1"/>
        <end position="23"/>
    </location>
</feature>